<dbReference type="EMBL" id="JH660640">
    <property type="protein sequence ID" value="EIM30020.1"/>
    <property type="molecule type" value="Genomic_DNA"/>
</dbReference>
<protein>
    <submittedName>
        <fullName evidence="1">Uncharacterized protein</fullName>
    </submittedName>
</protein>
<gene>
    <name evidence="1" type="ORF">MicloDRAFT_00013410</name>
</gene>
<keyword evidence="2" id="KW-1185">Reference proteome</keyword>
<dbReference type="RefSeq" id="WP_009490198.1">
    <property type="nucleotide sequence ID" value="NZ_CP141050.1"/>
</dbReference>
<dbReference type="HOGENOM" id="CLU_073016_0_0_5"/>
<evidence type="ECO:0000313" key="1">
    <source>
        <dbReference type="EMBL" id="EIM30020.1"/>
    </source>
</evidence>
<dbReference type="Pfam" id="PF20340">
    <property type="entry name" value="DUF6635"/>
    <property type="match status" value="2"/>
</dbReference>
<dbReference type="Proteomes" id="UP000003947">
    <property type="component" value="Unassembled WGS sequence"/>
</dbReference>
<dbReference type="eggNOG" id="ENOG502ZM1P">
    <property type="taxonomic scope" value="Bacteria"/>
</dbReference>
<name>I4Z1C8_9HYPH</name>
<accession>I4Z1C8</accession>
<dbReference type="OrthoDB" id="9342581at2"/>
<dbReference type="AlphaFoldDB" id="I4Z1C8"/>
<organism evidence="1 2">
    <name type="scientific">Microvirga lotononidis</name>
    <dbReference type="NCBI Taxonomy" id="864069"/>
    <lineage>
        <taxon>Bacteria</taxon>
        <taxon>Pseudomonadati</taxon>
        <taxon>Pseudomonadota</taxon>
        <taxon>Alphaproteobacteria</taxon>
        <taxon>Hyphomicrobiales</taxon>
        <taxon>Methylobacteriaceae</taxon>
        <taxon>Microvirga</taxon>
    </lineage>
</organism>
<dbReference type="STRING" id="864069.MicloDRAFT_00013410"/>
<proteinExistence type="predicted"/>
<reference evidence="1 2" key="1">
    <citation type="submission" date="2012-02" db="EMBL/GenBank/DDBJ databases">
        <title>Improved High-Quality Draft sequence of Microvirga sp. WSM3557.</title>
        <authorList>
            <consortium name="US DOE Joint Genome Institute"/>
            <person name="Lucas S."/>
            <person name="Han J."/>
            <person name="Lapidus A."/>
            <person name="Cheng J.-F."/>
            <person name="Goodwin L."/>
            <person name="Pitluck S."/>
            <person name="Peters L."/>
            <person name="Zhang X."/>
            <person name="Detter J.C."/>
            <person name="Han C."/>
            <person name="Tapia R."/>
            <person name="Land M."/>
            <person name="Hauser L."/>
            <person name="Kyrpides N."/>
            <person name="Ivanova N."/>
            <person name="Pagani I."/>
            <person name="Brau L."/>
            <person name="Yates R."/>
            <person name="O'Hara G."/>
            <person name="Rui T."/>
            <person name="Howieson J."/>
            <person name="Reeve W."/>
            <person name="Woyke T."/>
        </authorList>
    </citation>
    <scope>NUCLEOTIDE SEQUENCE [LARGE SCALE GENOMIC DNA]</scope>
    <source>
        <strain evidence="1 2">WSM3557</strain>
    </source>
</reference>
<sequence length="330" mass="35240">MTSGPEPLLTRGEAERIVAEGARRYFESRRARVNEFVQRHFSFSGSLSMHRKAVGWDMLKGPVNIALAVPQLATKLAAAGAKAIGADKASEYLGSRNLMFDTDLGQEIEWLIITELLELPFQQGGRVSQRDALAETILAAPELQERLQQSLEVIGRKGDDLEFRARLEASMEIYAGTRAAAAEIAASLMTVGAGAVALQKVTPGVMSLGPALAAALAQNAAVASFPLGASAGGLWYGLFPAAVSPVLVGGVTGGLLAITSVAAAFAGIITDPVQKGLGLHHRRLTRLIDALEKQWNREHEDAEFKAHDPYVARLMDVFDILGAAYRIARS</sequence>
<evidence type="ECO:0000313" key="2">
    <source>
        <dbReference type="Proteomes" id="UP000003947"/>
    </source>
</evidence>
<dbReference type="PATRIC" id="fig|864069.3.peg.1484"/>
<dbReference type="InterPro" id="IPR046575">
    <property type="entry name" value="DUF6635"/>
</dbReference>